<keyword evidence="5" id="KW-0684">Rhamnose metabolism</keyword>
<evidence type="ECO:0000256" key="3">
    <source>
        <dbReference type="ARBA" id="ARBA00023211"/>
    </source>
</evidence>
<keyword evidence="7" id="KW-1185">Reference proteome</keyword>
<dbReference type="InterPro" id="IPR050337">
    <property type="entry name" value="L-rhamnose_isomerase"/>
</dbReference>
<evidence type="ECO:0000256" key="4">
    <source>
        <dbReference type="ARBA" id="ARBA00023235"/>
    </source>
</evidence>
<proteinExistence type="predicted"/>
<name>A0A1E5PJX7_9ACTN</name>
<dbReference type="GO" id="GO:0030145">
    <property type="term" value="F:manganese ion binding"/>
    <property type="evidence" value="ECO:0007669"/>
    <property type="project" value="InterPro"/>
</dbReference>
<accession>A0A1E5PJX7</accession>
<dbReference type="PANTHER" id="PTHR30268:SF0">
    <property type="entry name" value="L-RHAMNOSE ISOMERASE"/>
    <property type="match status" value="1"/>
</dbReference>
<dbReference type="EMBL" id="MEHJ01000001">
    <property type="protein sequence ID" value="OEJ29837.1"/>
    <property type="molecule type" value="Genomic_DNA"/>
</dbReference>
<keyword evidence="2" id="KW-0479">Metal-binding</keyword>
<dbReference type="GO" id="GO:0008740">
    <property type="term" value="F:L-rhamnose isomerase activity"/>
    <property type="evidence" value="ECO:0007669"/>
    <property type="project" value="InterPro"/>
</dbReference>
<dbReference type="Pfam" id="PF06134">
    <property type="entry name" value="RhaA"/>
    <property type="match status" value="1"/>
</dbReference>
<protein>
    <submittedName>
        <fullName evidence="6">L-rhamnose isomerase</fullName>
    </submittedName>
</protein>
<dbReference type="InterPro" id="IPR009308">
    <property type="entry name" value="Rhamnose_isomerase"/>
</dbReference>
<gene>
    <name evidence="6" type="ORF">AS594_31330</name>
</gene>
<organism evidence="6 7">
    <name type="scientific">Streptomyces agglomeratus</name>
    <dbReference type="NCBI Taxonomy" id="285458"/>
    <lineage>
        <taxon>Bacteria</taxon>
        <taxon>Bacillati</taxon>
        <taxon>Actinomycetota</taxon>
        <taxon>Actinomycetes</taxon>
        <taxon>Kitasatosporales</taxon>
        <taxon>Streptomycetaceae</taxon>
        <taxon>Streptomyces</taxon>
    </lineage>
</organism>
<evidence type="ECO:0000313" key="6">
    <source>
        <dbReference type="EMBL" id="OEJ29837.1"/>
    </source>
</evidence>
<dbReference type="FunFam" id="3.20.20.150:FF:000024">
    <property type="entry name" value="L-rhamnose isomerase"/>
    <property type="match status" value="1"/>
</dbReference>
<evidence type="ECO:0000256" key="5">
    <source>
        <dbReference type="ARBA" id="ARBA00023308"/>
    </source>
</evidence>
<dbReference type="PANTHER" id="PTHR30268">
    <property type="entry name" value="L-RHAMNOSE ISOMERASE"/>
    <property type="match status" value="1"/>
</dbReference>
<dbReference type="InterPro" id="IPR036237">
    <property type="entry name" value="Xyl_isomerase-like_sf"/>
</dbReference>
<evidence type="ECO:0000256" key="1">
    <source>
        <dbReference type="ARBA" id="ARBA00022490"/>
    </source>
</evidence>
<dbReference type="Gene3D" id="3.20.20.150">
    <property type="entry name" value="Divalent-metal-dependent TIM barrel enzymes"/>
    <property type="match status" value="1"/>
</dbReference>
<comment type="caution">
    <text evidence="6">The sequence shown here is derived from an EMBL/GenBank/DDBJ whole genome shotgun (WGS) entry which is preliminary data.</text>
</comment>
<dbReference type="NCBIfam" id="TIGR02635">
    <property type="entry name" value="RhaI_grampos"/>
    <property type="match status" value="1"/>
</dbReference>
<evidence type="ECO:0000313" key="7">
    <source>
        <dbReference type="Proteomes" id="UP000095759"/>
    </source>
</evidence>
<dbReference type="InterPro" id="IPR013457">
    <property type="entry name" value="Rhamnose_iso-rel"/>
</dbReference>
<dbReference type="RefSeq" id="WP_069930912.1">
    <property type="nucleotide sequence ID" value="NZ_MEHI01000001.1"/>
</dbReference>
<dbReference type="AlphaFoldDB" id="A0A1E5PJX7"/>
<evidence type="ECO:0000256" key="2">
    <source>
        <dbReference type="ARBA" id="ARBA00022723"/>
    </source>
</evidence>
<keyword evidence="1" id="KW-0963">Cytoplasm</keyword>
<dbReference type="OrthoDB" id="5174871at2"/>
<sequence length="392" mass="42740">MTTRPDISTVKAALRTQAIETPSWAYGNSGTRFKVFAQPGVPRTPREKLDDAARVHQHTGAAPTVALHIPWDKCGSSGGYTELATYAEERGLRLGAINSNVFQDDDYKLGSVCNPDPAVRRKALDHLLECVDIMDATGSRDLKLWFSDGTNYPGQDDIRARQDRLGEALATVYERLGDHQRMLIEYKLFEPAFYTMDVPDWGTAYAHCLKLGEKAQVVVDTGHHAPGTNIEFIVSLLLREGKLGGFDFNSRFYADDDLMAGAADPFQLFRIMYEVVRGGGLDSGAAFMLDQCHNVEAKIPAIIRSVMNVQEATAKALLVDAGALGEAQAAGDVLAANAVLMDAYSTDVRPLLAEVREEAGIDPDPMAAYRRSGWAQKIVDERVGGTQSGWGA</sequence>
<dbReference type="GO" id="GO:0019324">
    <property type="term" value="P:L-lyxose metabolic process"/>
    <property type="evidence" value="ECO:0007669"/>
    <property type="project" value="TreeGrafter"/>
</dbReference>
<dbReference type="STRING" id="285458.BGM19_05405"/>
<reference evidence="6 7" key="1">
    <citation type="submission" date="2016-08" db="EMBL/GenBank/DDBJ databases">
        <title>Complete genome sequence of Streptomyces agglomeratus strain 6-3-2, a novel anti-MRSA actinomycete isolated from Wuli of Tebit, China.</title>
        <authorList>
            <person name="Chen X."/>
        </authorList>
    </citation>
    <scope>NUCLEOTIDE SEQUENCE [LARGE SCALE GENOMIC DNA]</scope>
    <source>
        <strain evidence="6 7">6-3-2</strain>
    </source>
</reference>
<dbReference type="GO" id="GO:0019301">
    <property type="term" value="P:rhamnose catabolic process"/>
    <property type="evidence" value="ECO:0007669"/>
    <property type="project" value="TreeGrafter"/>
</dbReference>
<dbReference type="Proteomes" id="UP000095759">
    <property type="component" value="Unassembled WGS sequence"/>
</dbReference>
<keyword evidence="3" id="KW-0464">Manganese</keyword>
<dbReference type="SUPFAM" id="SSF51658">
    <property type="entry name" value="Xylose isomerase-like"/>
    <property type="match status" value="1"/>
</dbReference>
<keyword evidence="4 6" id="KW-0413">Isomerase</keyword>